<evidence type="ECO:0000313" key="1">
    <source>
        <dbReference type="EMBL" id="CAB4614309.1"/>
    </source>
</evidence>
<dbReference type="AlphaFoldDB" id="A0A6J6HRN1"/>
<organism evidence="1">
    <name type="scientific">freshwater metagenome</name>
    <dbReference type="NCBI Taxonomy" id="449393"/>
    <lineage>
        <taxon>unclassified sequences</taxon>
        <taxon>metagenomes</taxon>
        <taxon>ecological metagenomes</taxon>
    </lineage>
</organism>
<gene>
    <name evidence="1" type="ORF">UFOPK1842_00953</name>
</gene>
<name>A0A6J6HRN1_9ZZZZ</name>
<sequence>MIALGSFSEGFTITVFPQAIAIGKNHIGTIAGKLNGEMIATGPSGWRIE</sequence>
<reference evidence="1" key="1">
    <citation type="submission" date="2020-05" db="EMBL/GenBank/DDBJ databases">
        <authorList>
            <person name="Chiriac C."/>
            <person name="Salcher M."/>
            <person name="Ghai R."/>
            <person name="Kavagutti S V."/>
        </authorList>
    </citation>
    <scope>NUCLEOTIDE SEQUENCE</scope>
</reference>
<accession>A0A6J6HRN1</accession>
<protein>
    <submittedName>
        <fullName evidence="1">Unannotated protein</fullName>
    </submittedName>
</protein>
<proteinExistence type="predicted"/>
<dbReference type="EMBL" id="CAEZUQ010000135">
    <property type="protein sequence ID" value="CAB4614309.1"/>
    <property type="molecule type" value="Genomic_DNA"/>
</dbReference>